<comment type="caution">
    <text evidence="1">The sequence shown here is derived from an EMBL/GenBank/DDBJ whole genome shotgun (WGS) entry which is preliminary data.</text>
</comment>
<reference evidence="1 2" key="1">
    <citation type="journal article" date="2014" name="Genome Announc.">
        <title>Draft Genome Sequence of Bacteroides reticulotermitis Strain JCM 10512T, Isolated from the Gut of a Termite.</title>
        <authorList>
            <person name="Yuki M."/>
            <person name="Oshima K."/>
            <person name="Suda W."/>
            <person name="Sakamoto M."/>
            <person name="Iida T."/>
            <person name="Hattori M."/>
            <person name="Ohkuma M."/>
        </authorList>
    </citation>
    <scope>NUCLEOTIDE SEQUENCE [LARGE SCALE GENOMIC DNA]</scope>
    <source>
        <strain evidence="1 2">JCM 10512</strain>
    </source>
</reference>
<name>W4V054_9BACE</name>
<dbReference type="STRING" id="1445607.JCM10512_4964"/>
<protein>
    <recommendedName>
        <fullName evidence="3">Fibrobacter succinogenes major paralogous domain-containing protein</fullName>
    </recommendedName>
</protein>
<organism evidence="1 2">
    <name type="scientific">Bacteroides reticulotermitis JCM 10512</name>
    <dbReference type="NCBI Taxonomy" id="1445607"/>
    <lineage>
        <taxon>Bacteria</taxon>
        <taxon>Pseudomonadati</taxon>
        <taxon>Bacteroidota</taxon>
        <taxon>Bacteroidia</taxon>
        <taxon>Bacteroidales</taxon>
        <taxon>Bacteroidaceae</taxon>
        <taxon>Bacteroides</taxon>
    </lineage>
</organism>
<proteinExistence type="predicted"/>
<sequence>MNNKLWLDRNIGAIVGQDGIKGYFSNQPNTGITSVTDAKGVYLTRAQANTACPPGFRLPKRTAGSGEWDWVYNEMKWSTATGNAASGGVSYKNVWYVTYSENPLKRWFLPVCGHSSATTLTSGDYWSQEVGYLYFYSNNGGKSLNTSDTSFGLSVRCVRGS</sequence>
<keyword evidence="2" id="KW-1185">Reference proteome</keyword>
<dbReference type="EMBL" id="BAIV01000047">
    <property type="protein sequence ID" value="GAE86452.1"/>
    <property type="molecule type" value="Genomic_DNA"/>
</dbReference>
<accession>W4V054</accession>
<dbReference type="Proteomes" id="UP000019131">
    <property type="component" value="Unassembled WGS sequence"/>
</dbReference>
<dbReference type="AlphaFoldDB" id="W4V054"/>
<gene>
    <name evidence="1" type="ORF">JCM10512_4964</name>
</gene>
<evidence type="ECO:0000313" key="1">
    <source>
        <dbReference type="EMBL" id="GAE86452.1"/>
    </source>
</evidence>
<evidence type="ECO:0000313" key="2">
    <source>
        <dbReference type="Proteomes" id="UP000019131"/>
    </source>
</evidence>
<evidence type="ECO:0008006" key="3">
    <source>
        <dbReference type="Google" id="ProtNLM"/>
    </source>
</evidence>